<accession>A0ACB8SP94</accession>
<gene>
    <name evidence="1" type="ORF">BV25DRAFT_1919938</name>
</gene>
<organism evidence="1 2">
    <name type="scientific">Artomyces pyxidatus</name>
    <dbReference type="NCBI Taxonomy" id="48021"/>
    <lineage>
        <taxon>Eukaryota</taxon>
        <taxon>Fungi</taxon>
        <taxon>Dikarya</taxon>
        <taxon>Basidiomycota</taxon>
        <taxon>Agaricomycotina</taxon>
        <taxon>Agaricomycetes</taxon>
        <taxon>Russulales</taxon>
        <taxon>Auriscalpiaceae</taxon>
        <taxon>Artomyces</taxon>
    </lineage>
</organism>
<keyword evidence="2" id="KW-1185">Reference proteome</keyword>
<reference evidence="1" key="2">
    <citation type="journal article" date="2022" name="New Phytol.">
        <title>Evolutionary transition to the ectomycorrhizal habit in the genomes of a hyperdiverse lineage of mushroom-forming fungi.</title>
        <authorList>
            <person name="Looney B."/>
            <person name="Miyauchi S."/>
            <person name="Morin E."/>
            <person name="Drula E."/>
            <person name="Courty P.E."/>
            <person name="Kohler A."/>
            <person name="Kuo A."/>
            <person name="LaButti K."/>
            <person name="Pangilinan J."/>
            <person name="Lipzen A."/>
            <person name="Riley R."/>
            <person name="Andreopoulos W."/>
            <person name="He G."/>
            <person name="Johnson J."/>
            <person name="Nolan M."/>
            <person name="Tritt A."/>
            <person name="Barry K.W."/>
            <person name="Grigoriev I.V."/>
            <person name="Nagy L.G."/>
            <person name="Hibbett D."/>
            <person name="Henrissat B."/>
            <person name="Matheny P.B."/>
            <person name="Labbe J."/>
            <person name="Martin F.M."/>
        </authorList>
    </citation>
    <scope>NUCLEOTIDE SEQUENCE</scope>
    <source>
        <strain evidence="1">HHB10654</strain>
    </source>
</reference>
<evidence type="ECO:0000313" key="2">
    <source>
        <dbReference type="Proteomes" id="UP000814140"/>
    </source>
</evidence>
<dbReference type="EMBL" id="MU277243">
    <property type="protein sequence ID" value="KAI0057765.1"/>
    <property type="molecule type" value="Genomic_DNA"/>
</dbReference>
<comment type="caution">
    <text evidence="1">The sequence shown here is derived from an EMBL/GenBank/DDBJ whole genome shotgun (WGS) entry which is preliminary data.</text>
</comment>
<sequence>MRDTAPRSAWTRTYLFSVFLHAAVATASFKLKYTAPPPGQPIEDGPAGAFKIVGNSLVSAQQLFLGTEDRVYIIDKTENNPAKIGGHPAWGAEYSIEMNQGRPMDIVTNAFCAGGNVMGNGTWVNVGGNVEVTYGGVETEKDDGRSPYHDPDGIRSIRLLDPCDDDTCDWLIAANTSTKRWYPTVETLDDGTVIILGGCRSAVFVNDVGANNPNYEFYPPRNNGTPVFSDLLNNTLPANLYPFTFLLPSGKLLLQANWKTSILDYKTGTEKRIDDMLDAVRTYPATAGVAMLPLTPANNWTATIMFCGGQDIPPDNWTTNWDIAQHPASTSCVQITPDVSGSYTRVDPLPEGRSMGNMILLPTGQVLMLNGAATGVAGIGNDTWAVGESYADHPRLQPALYTPGAPAGSQWTTDEMAPSTIPRMYHSTATLLPDGSVFVAGSNPNFDYNVADNVTYKTEYRIEKFFPPYFNQRRPAPRGLPTSLTYGGSYFDISLAPEDLLGDLHNVGSAKVVVLRTGFSTHGQNMGQRMVQLETAFAIGTDGSATLHCSQLPPNPAVIAPGPALLFVVVAGVPSVGVQVMLGSGEIGVQQVAEAEGLPGPDFGNASANALVAGGETSGARGGLRRAVGWLVGAVGAVVGIVFV</sequence>
<dbReference type="Proteomes" id="UP000814140">
    <property type="component" value="Unassembled WGS sequence"/>
</dbReference>
<evidence type="ECO:0000313" key="1">
    <source>
        <dbReference type="EMBL" id="KAI0057765.1"/>
    </source>
</evidence>
<protein>
    <submittedName>
        <fullName evidence="1">DUF1929-domain-containing protein</fullName>
    </submittedName>
</protein>
<name>A0ACB8SP94_9AGAM</name>
<proteinExistence type="predicted"/>
<reference evidence="1" key="1">
    <citation type="submission" date="2021-03" db="EMBL/GenBank/DDBJ databases">
        <authorList>
            <consortium name="DOE Joint Genome Institute"/>
            <person name="Ahrendt S."/>
            <person name="Looney B.P."/>
            <person name="Miyauchi S."/>
            <person name="Morin E."/>
            <person name="Drula E."/>
            <person name="Courty P.E."/>
            <person name="Chicoki N."/>
            <person name="Fauchery L."/>
            <person name="Kohler A."/>
            <person name="Kuo A."/>
            <person name="Labutti K."/>
            <person name="Pangilinan J."/>
            <person name="Lipzen A."/>
            <person name="Riley R."/>
            <person name="Andreopoulos W."/>
            <person name="He G."/>
            <person name="Johnson J."/>
            <person name="Barry K.W."/>
            <person name="Grigoriev I.V."/>
            <person name="Nagy L."/>
            <person name="Hibbett D."/>
            <person name="Henrissat B."/>
            <person name="Matheny P.B."/>
            <person name="Labbe J."/>
            <person name="Martin F."/>
        </authorList>
    </citation>
    <scope>NUCLEOTIDE SEQUENCE</scope>
    <source>
        <strain evidence="1">HHB10654</strain>
    </source>
</reference>